<dbReference type="EMBL" id="JBIHMM010000001">
    <property type="protein sequence ID" value="MFH0253493.1"/>
    <property type="molecule type" value="Genomic_DNA"/>
</dbReference>
<accession>A0ABW7I5Q2</accession>
<gene>
    <name evidence="1" type="ORF">ACGRVM_06295</name>
</gene>
<organism evidence="1 2">
    <name type="scientific">Roseovarius aquimarinus</name>
    <dbReference type="NCBI Taxonomy" id="1229156"/>
    <lineage>
        <taxon>Bacteria</taxon>
        <taxon>Pseudomonadati</taxon>
        <taxon>Pseudomonadota</taxon>
        <taxon>Alphaproteobacteria</taxon>
        <taxon>Rhodobacterales</taxon>
        <taxon>Roseobacteraceae</taxon>
        <taxon>Roseovarius</taxon>
    </lineage>
</organism>
<sequence>MLAIVLALAAGWAGYWFIGSSAVKSGVADWFEDRRAEGWTAEYGALSVAGFPNRFDTTLDAVALEDPASGLGWRAPFIQIMALSYRPNHVIVIWPETQSFTDRGRAMTLDSTDMRASLVVAPSTALAPERVALTAEGLSLRPEGAALSEALSASSLRLAAERVEGAEARYHLGLAAADVAPAASLLAQIEGGGDLPRVIDSITADITADFTAPWDRAAIEAARPQPTRIEIIGMAMAWGGMALDAAGTLEVDAGGMPSGTLTLTARGWRDMLDAAEASSLLTSDMATTAERALTMMSGGQDTLEMPLRFGEGRVWIGPLPIAPAPVLRLQ</sequence>
<evidence type="ECO:0000313" key="2">
    <source>
        <dbReference type="Proteomes" id="UP001607157"/>
    </source>
</evidence>
<name>A0ABW7I5Q2_9RHOB</name>
<dbReference type="Pfam" id="PF09898">
    <property type="entry name" value="DUF2125"/>
    <property type="match status" value="1"/>
</dbReference>
<proteinExistence type="predicted"/>
<protein>
    <submittedName>
        <fullName evidence="1">DUF2125 domain-containing protein</fullName>
    </submittedName>
</protein>
<dbReference type="RefSeq" id="WP_377167427.1">
    <property type="nucleotide sequence ID" value="NZ_JBHTJC010000001.1"/>
</dbReference>
<reference evidence="1 2" key="1">
    <citation type="submission" date="2024-10" db="EMBL/GenBank/DDBJ databases">
        <authorList>
            <person name="Yang X.-N."/>
        </authorList>
    </citation>
    <scope>NUCLEOTIDE SEQUENCE [LARGE SCALE GENOMIC DNA]</scope>
    <source>
        <strain evidence="1 2">CAU 1059</strain>
    </source>
</reference>
<evidence type="ECO:0000313" key="1">
    <source>
        <dbReference type="EMBL" id="MFH0253493.1"/>
    </source>
</evidence>
<keyword evidence="2" id="KW-1185">Reference proteome</keyword>
<dbReference type="Proteomes" id="UP001607157">
    <property type="component" value="Unassembled WGS sequence"/>
</dbReference>
<comment type="caution">
    <text evidence="1">The sequence shown here is derived from an EMBL/GenBank/DDBJ whole genome shotgun (WGS) entry which is preliminary data.</text>
</comment>
<dbReference type="InterPro" id="IPR018666">
    <property type="entry name" value="DUF2125"/>
</dbReference>